<comment type="caution">
    <text evidence="1">The sequence shown here is derived from an EMBL/GenBank/DDBJ whole genome shotgun (WGS) entry which is preliminary data.</text>
</comment>
<dbReference type="AlphaFoldDB" id="A0AAV7X3V1"/>
<accession>A0AAV7X3V1</accession>
<gene>
    <name evidence="1" type="ORF">ONE63_004515</name>
</gene>
<organism evidence="1 2">
    <name type="scientific">Megalurothrips usitatus</name>
    <name type="common">bean blossom thrips</name>
    <dbReference type="NCBI Taxonomy" id="439358"/>
    <lineage>
        <taxon>Eukaryota</taxon>
        <taxon>Metazoa</taxon>
        <taxon>Ecdysozoa</taxon>
        <taxon>Arthropoda</taxon>
        <taxon>Hexapoda</taxon>
        <taxon>Insecta</taxon>
        <taxon>Pterygota</taxon>
        <taxon>Neoptera</taxon>
        <taxon>Paraneoptera</taxon>
        <taxon>Thysanoptera</taxon>
        <taxon>Terebrantia</taxon>
        <taxon>Thripoidea</taxon>
        <taxon>Thripidae</taxon>
        <taxon>Megalurothrips</taxon>
    </lineage>
</organism>
<sequence length="216" mass="24249">MVGNGSFHVAGDGKRSMVSGGACMECSLTEDAAQVLAAPQAEFDRLLRPSDPQEQGETLEKWEQFINEHVWPRGPLHATHYLIVQAKKQMTDIIGRDGFSDEGGPMTKPHALYERWESVCRDVLAVLDVLRPGINPHRNNTVSLLFNLITSHATMSLETGTRPLQPFIAESKKLITELQVMYSFTTKDKIYLKELESVFHLLVNLGPASFKRMLRN</sequence>
<dbReference type="EMBL" id="JAPTSV010000015">
    <property type="protein sequence ID" value="KAJ1520316.1"/>
    <property type="molecule type" value="Genomic_DNA"/>
</dbReference>
<reference evidence="1" key="1">
    <citation type="submission" date="2022-12" db="EMBL/GenBank/DDBJ databases">
        <title>Chromosome-level genome assembly of the bean flower thrips Megalurothrips usitatus.</title>
        <authorList>
            <person name="Ma L."/>
            <person name="Liu Q."/>
            <person name="Li H."/>
            <person name="Cai W."/>
        </authorList>
    </citation>
    <scope>NUCLEOTIDE SEQUENCE</scope>
    <source>
        <strain evidence="1">Cailab_2022a</strain>
    </source>
</reference>
<evidence type="ECO:0000313" key="2">
    <source>
        <dbReference type="Proteomes" id="UP001075354"/>
    </source>
</evidence>
<protein>
    <submittedName>
        <fullName evidence="1">Uncharacterized protein</fullName>
    </submittedName>
</protein>
<proteinExistence type="predicted"/>
<evidence type="ECO:0000313" key="1">
    <source>
        <dbReference type="EMBL" id="KAJ1520316.1"/>
    </source>
</evidence>
<name>A0AAV7X3V1_9NEOP</name>
<dbReference type="Proteomes" id="UP001075354">
    <property type="component" value="Chromosome 15"/>
</dbReference>
<keyword evidence="2" id="KW-1185">Reference proteome</keyword>